<organism evidence="1 2">
    <name type="scientific">Papaver atlanticum</name>
    <dbReference type="NCBI Taxonomy" id="357466"/>
    <lineage>
        <taxon>Eukaryota</taxon>
        <taxon>Viridiplantae</taxon>
        <taxon>Streptophyta</taxon>
        <taxon>Embryophyta</taxon>
        <taxon>Tracheophyta</taxon>
        <taxon>Spermatophyta</taxon>
        <taxon>Magnoliopsida</taxon>
        <taxon>Ranunculales</taxon>
        <taxon>Papaveraceae</taxon>
        <taxon>Papaveroideae</taxon>
        <taxon>Papaver</taxon>
    </lineage>
</organism>
<name>A0AAD4XCD2_9MAGN</name>
<dbReference type="Gene3D" id="3.40.630.30">
    <property type="match status" value="1"/>
</dbReference>
<reference evidence="1" key="1">
    <citation type="submission" date="2022-04" db="EMBL/GenBank/DDBJ databases">
        <title>A functionally conserved STORR gene fusion in Papaver species that diverged 16.8 million years ago.</title>
        <authorList>
            <person name="Catania T."/>
        </authorList>
    </citation>
    <scope>NUCLEOTIDE SEQUENCE</scope>
    <source>
        <strain evidence="1">S-188037</strain>
    </source>
</reference>
<dbReference type="AlphaFoldDB" id="A0AAD4XCD2"/>
<keyword evidence="2" id="KW-1185">Reference proteome</keyword>
<comment type="caution">
    <text evidence="1">The sequence shown here is derived from an EMBL/GenBank/DDBJ whole genome shotgun (WGS) entry which is preliminary data.</text>
</comment>
<dbReference type="EMBL" id="JAJJMB010012121">
    <property type="protein sequence ID" value="KAI3886855.1"/>
    <property type="molecule type" value="Genomic_DNA"/>
</dbReference>
<evidence type="ECO:0000313" key="1">
    <source>
        <dbReference type="EMBL" id="KAI3886855.1"/>
    </source>
</evidence>
<evidence type="ECO:0000313" key="2">
    <source>
        <dbReference type="Proteomes" id="UP001202328"/>
    </source>
</evidence>
<sequence>MASIRKMCCNDLLDMNHILMGQIATTGKDSYGSLLYYDILCNPDYALVAVSPGNRILGFITARIQGEGTERICDITEIFYRDAGLPEISDMLIQTIVEKADKLGKVYFVEADVPLNNQKFLNLFEKHGFTWDDKQLEGSSKRLRKDLLRNRLLEAHDNSWFGRSYNNQKR</sequence>
<dbReference type="InterPro" id="IPR016181">
    <property type="entry name" value="Acyl_CoA_acyltransferase"/>
</dbReference>
<proteinExistence type="predicted"/>
<gene>
    <name evidence="1" type="ORF">MKW98_017207</name>
</gene>
<evidence type="ECO:0008006" key="3">
    <source>
        <dbReference type="Google" id="ProtNLM"/>
    </source>
</evidence>
<accession>A0AAD4XCD2</accession>
<protein>
    <recommendedName>
        <fullName evidence="3">N-acetyltransferase domain-containing protein</fullName>
    </recommendedName>
</protein>
<dbReference type="SUPFAM" id="SSF55729">
    <property type="entry name" value="Acyl-CoA N-acyltransferases (Nat)"/>
    <property type="match status" value="1"/>
</dbReference>
<dbReference type="Proteomes" id="UP001202328">
    <property type="component" value="Unassembled WGS sequence"/>
</dbReference>